<reference evidence="4" key="1">
    <citation type="submission" date="2018-06" db="EMBL/GenBank/DDBJ databases">
        <authorList>
            <person name="Helene L.C."/>
            <person name="Dall'Agnol R."/>
            <person name="Delamuta J.R."/>
            <person name="Hungria M."/>
        </authorList>
    </citation>
    <scope>NUCLEOTIDE SEQUENCE [LARGE SCALE GENOMIC DNA]</scope>
    <source>
        <strain evidence="4">CNPSo 3140</strain>
    </source>
</reference>
<evidence type="ECO:0000259" key="2">
    <source>
        <dbReference type="Pfam" id="PF07007"/>
    </source>
</evidence>
<evidence type="ECO:0000313" key="3">
    <source>
        <dbReference type="EMBL" id="RAZ79977.1"/>
    </source>
</evidence>
<name>A0A330H1T0_9HYPH</name>
<dbReference type="PANTHER" id="PTHR39176">
    <property type="entry name" value="PERIPLASMIC PROTEIN-RELATED"/>
    <property type="match status" value="1"/>
</dbReference>
<dbReference type="InterPro" id="IPR009739">
    <property type="entry name" value="LprI-like_N"/>
</dbReference>
<feature type="chain" id="PRO_5016254406" description="Lysozyme inhibitor LprI-like N-terminal domain-containing protein" evidence="1">
    <location>
        <begin position="21"/>
        <end position="256"/>
    </location>
</feature>
<dbReference type="EMBL" id="QMBQ01000001">
    <property type="protein sequence ID" value="RAZ79977.1"/>
    <property type="molecule type" value="Genomic_DNA"/>
</dbReference>
<evidence type="ECO:0000256" key="1">
    <source>
        <dbReference type="SAM" id="SignalP"/>
    </source>
</evidence>
<keyword evidence="4" id="KW-1185">Reference proteome</keyword>
<sequence>MSSKTSLLSASLAVAIFAIAAGLLLTTPAARAAAVDCATAKTQADLATCTTANAASADAGLNAVYKALAARLAPADLKRLRDAQRAWIPFRDKECAFRTQPYADGSIYSSLVGVCKAELTKARLAQLQHQLQCPEGDLSCVPQSGGSAANAGAAPAKAQPAKAAPATAKAAPATAKAALAKPAAAQAGQNDTRPCVQSAGKAKSDQYVSQCVQVSPATNPPCNGQNACSMMIDEIKRGCAMIGNDNPPAFCSAYKG</sequence>
<gene>
    <name evidence="3" type="ORF">DPM35_01370</name>
</gene>
<evidence type="ECO:0000313" key="4">
    <source>
        <dbReference type="Proteomes" id="UP000251956"/>
    </source>
</evidence>
<dbReference type="OrthoDB" id="7340239at2"/>
<protein>
    <recommendedName>
        <fullName evidence="2">Lysozyme inhibitor LprI-like N-terminal domain-containing protein</fullName>
    </recommendedName>
</protein>
<proteinExistence type="predicted"/>
<dbReference type="Proteomes" id="UP000251956">
    <property type="component" value="Unassembled WGS sequence"/>
</dbReference>
<organism evidence="3 4">
    <name type="scientific">Mesorhizobium atlanticum</name>
    <dbReference type="NCBI Taxonomy" id="2233532"/>
    <lineage>
        <taxon>Bacteria</taxon>
        <taxon>Pseudomonadati</taxon>
        <taxon>Pseudomonadota</taxon>
        <taxon>Alphaproteobacteria</taxon>
        <taxon>Hyphomicrobiales</taxon>
        <taxon>Phyllobacteriaceae</taxon>
        <taxon>Mesorhizobium</taxon>
    </lineage>
</organism>
<dbReference type="RefSeq" id="WP_146767906.1">
    <property type="nucleotide sequence ID" value="NZ_QMBQ01000001.1"/>
</dbReference>
<dbReference type="Pfam" id="PF07007">
    <property type="entry name" value="LprI"/>
    <property type="match status" value="1"/>
</dbReference>
<dbReference type="PANTHER" id="PTHR39176:SF1">
    <property type="entry name" value="PERIPLASMIC PROTEIN"/>
    <property type="match status" value="1"/>
</dbReference>
<accession>A0A330H1T0</accession>
<reference evidence="3 4" key="2">
    <citation type="submission" date="2018-07" db="EMBL/GenBank/DDBJ databases">
        <title>Diversity of Mesorhizobium strains in Brazil.</title>
        <authorList>
            <person name="Helene L.C.F."/>
            <person name="Dall'Agnol R."/>
            <person name="Delamuta J.R.M."/>
            <person name="Hungria M."/>
        </authorList>
    </citation>
    <scope>NUCLEOTIDE SEQUENCE [LARGE SCALE GENOMIC DNA]</scope>
    <source>
        <strain evidence="3 4">CNPSo 3140</strain>
    </source>
</reference>
<feature type="signal peptide" evidence="1">
    <location>
        <begin position="1"/>
        <end position="20"/>
    </location>
</feature>
<keyword evidence="1" id="KW-0732">Signal</keyword>
<feature type="domain" description="Lysozyme inhibitor LprI-like N-terminal" evidence="2">
    <location>
        <begin position="39"/>
        <end position="127"/>
    </location>
</feature>
<comment type="caution">
    <text evidence="3">The sequence shown here is derived from an EMBL/GenBank/DDBJ whole genome shotgun (WGS) entry which is preliminary data.</text>
</comment>
<dbReference type="Gene3D" id="1.20.1270.180">
    <property type="match status" value="1"/>
</dbReference>
<dbReference type="AlphaFoldDB" id="A0A330H1T0"/>